<evidence type="ECO:0000256" key="3">
    <source>
        <dbReference type="PROSITE-ProRule" id="PRU00339"/>
    </source>
</evidence>
<dbReference type="RefSeq" id="WP_233231114.1">
    <property type="nucleotide sequence ID" value="NZ_CP017834.1"/>
</dbReference>
<feature type="repeat" description="TPR" evidence="3">
    <location>
        <begin position="35"/>
        <end position="68"/>
    </location>
</feature>
<accession>A0A1L4D1N1</accession>
<dbReference type="STRING" id="1915309.AXG55_09415"/>
<keyword evidence="5" id="KW-1185">Reference proteome</keyword>
<dbReference type="AlphaFoldDB" id="A0A1L4D1N1"/>
<dbReference type="InterPro" id="IPR011990">
    <property type="entry name" value="TPR-like_helical_dom_sf"/>
</dbReference>
<dbReference type="SMART" id="SM00028">
    <property type="entry name" value="TPR"/>
    <property type="match status" value="2"/>
</dbReference>
<dbReference type="PROSITE" id="PS50005">
    <property type="entry name" value="TPR"/>
    <property type="match status" value="2"/>
</dbReference>
<dbReference type="Pfam" id="PF13432">
    <property type="entry name" value="TPR_16"/>
    <property type="match status" value="1"/>
</dbReference>
<reference evidence="4 5" key="1">
    <citation type="submission" date="2016-10" db="EMBL/GenBank/DDBJ databases">
        <title>Silvanigrella aquatica sp. nov., isolated from a freshwater lake located in the Black Forest, Germany, description of Silvanigrellaceae fam. nov., Silvanigrellales ord. nov., reclassification of the order Bdellovibrionales in the class Oligoflexia, reclassification of the families Bacteriovoracaceae and Halobacteriovoraceae in the new order Bacteriovoracales ord. nov., and reclassification of the family Pseudobacteriovoracaceae in the order Oligoflexiales.</title>
        <authorList>
            <person name="Hahn M.W."/>
            <person name="Schmidt J."/>
            <person name="Koll U."/>
            <person name="Rohde M."/>
            <person name="Verbag S."/>
            <person name="Pitt A."/>
            <person name="Nakai R."/>
            <person name="Naganuma T."/>
            <person name="Lang E."/>
        </authorList>
    </citation>
    <scope>NUCLEOTIDE SEQUENCE [LARGE SCALE GENOMIC DNA]</scope>
    <source>
        <strain evidence="4 5">MWH-Nonnen-W8red</strain>
    </source>
</reference>
<protein>
    <submittedName>
        <fullName evidence="4">Uncharacterized protein</fullName>
    </submittedName>
</protein>
<keyword evidence="2 3" id="KW-0802">TPR repeat</keyword>
<dbReference type="Gene3D" id="1.25.40.10">
    <property type="entry name" value="Tetratricopeptide repeat domain"/>
    <property type="match status" value="2"/>
</dbReference>
<evidence type="ECO:0000313" key="5">
    <source>
        <dbReference type="Proteomes" id="UP000184731"/>
    </source>
</evidence>
<dbReference type="InterPro" id="IPR051012">
    <property type="entry name" value="CellSynth/LPSAsmb/PSIAsmb"/>
</dbReference>
<dbReference type="PANTHER" id="PTHR45586">
    <property type="entry name" value="TPR REPEAT-CONTAINING PROTEIN PA4667"/>
    <property type="match status" value="1"/>
</dbReference>
<evidence type="ECO:0000256" key="2">
    <source>
        <dbReference type="ARBA" id="ARBA00022803"/>
    </source>
</evidence>
<dbReference type="Proteomes" id="UP000184731">
    <property type="component" value="Chromosome"/>
</dbReference>
<dbReference type="InterPro" id="IPR019734">
    <property type="entry name" value="TPR_rpt"/>
</dbReference>
<proteinExistence type="predicted"/>
<dbReference type="KEGG" id="saqi:AXG55_09415"/>
<organism evidence="4 5">
    <name type="scientific">Silvanigrella aquatica</name>
    <dbReference type="NCBI Taxonomy" id="1915309"/>
    <lineage>
        <taxon>Bacteria</taxon>
        <taxon>Pseudomonadati</taxon>
        <taxon>Bdellovibrionota</taxon>
        <taxon>Oligoflexia</taxon>
        <taxon>Silvanigrellales</taxon>
        <taxon>Silvanigrellaceae</taxon>
        <taxon>Silvanigrella</taxon>
    </lineage>
</organism>
<keyword evidence="1" id="KW-0677">Repeat</keyword>
<evidence type="ECO:0000256" key="1">
    <source>
        <dbReference type="ARBA" id="ARBA00022737"/>
    </source>
</evidence>
<dbReference type="EMBL" id="CP017834">
    <property type="protein sequence ID" value="APJ04113.1"/>
    <property type="molecule type" value="Genomic_DNA"/>
</dbReference>
<sequence length="203" mass="23296">MQNSLNDFRAALFAGDFYLAENIGLVQIQQLGEKPDWLNEMGILYLMRGDLPESLRFFDRAVMADPNYIEAQFNASIILSDLGFYDEAASRFAEACKREGVLLAQKHYDMSLFYLSVRRFTEAEEELKKAIAQYRSIEYFLELARLYFELQDYESALEQITIALTLDPQSVAALSLQNKCLQSKENFNANLNEVKVVENKAVI</sequence>
<dbReference type="PANTHER" id="PTHR45586:SF1">
    <property type="entry name" value="LIPOPOLYSACCHARIDE ASSEMBLY PROTEIN B"/>
    <property type="match status" value="1"/>
</dbReference>
<name>A0A1L4D1N1_9BACT</name>
<evidence type="ECO:0000313" key="4">
    <source>
        <dbReference type="EMBL" id="APJ04113.1"/>
    </source>
</evidence>
<dbReference type="SUPFAM" id="SSF48452">
    <property type="entry name" value="TPR-like"/>
    <property type="match status" value="1"/>
</dbReference>
<feature type="repeat" description="TPR" evidence="3">
    <location>
        <begin position="137"/>
        <end position="170"/>
    </location>
</feature>
<gene>
    <name evidence="4" type="ORF">AXG55_09415</name>
</gene>